<dbReference type="OrthoDB" id="4145676at2"/>
<dbReference type="PIRSF" id="PIRSF005739">
    <property type="entry name" value="O-mtase"/>
    <property type="match status" value="1"/>
</dbReference>
<feature type="domain" description="O-methyltransferase C-terminal" evidence="5">
    <location>
        <begin position="124"/>
        <end position="329"/>
    </location>
</feature>
<proteinExistence type="predicted"/>
<gene>
    <name evidence="7" type="ORF">E1294_38835</name>
</gene>
<dbReference type="AlphaFoldDB" id="A0A4V2YD51"/>
<keyword evidence="1 7" id="KW-0489">Methyltransferase</keyword>
<dbReference type="Gene3D" id="3.40.50.150">
    <property type="entry name" value="Vaccinia Virus protein VP39"/>
    <property type="match status" value="1"/>
</dbReference>
<protein>
    <submittedName>
        <fullName evidence="7">Methyltransferase</fullName>
    </submittedName>
</protein>
<dbReference type="InterPro" id="IPR012967">
    <property type="entry name" value="COMT_dimerisation"/>
</dbReference>
<dbReference type="InterPro" id="IPR016461">
    <property type="entry name" value="COMT-like"/>
</dbReference>
<evidence type="ECO:0000256" key="3">
    <source>
        <dbReference type="ARBA" id="ARBA00022691"/>
    </source>
</evidence>
<dbReference type="EMBL" id="SMKP01000157">
    <property type="protein sequence ID" value="TDD14076.1"/>
    <property type="molecule type" value="Genomic_DNA"/>
</dbReference>
<organism evidence="7 8">
    <name type="scientific">Nonomuraea diastatica</name>
    <dbReference type="NCBI Taxonomy" id="1848329"/>
    <lineage>
        <taxon>Bacteria</taxon>
        <taxon>Bacillati</taxon>
        <taxon>Actinomycetota</taxon>
        <taxon>Actinomycetes</taxon>
        <taxon>Streptosporangiales</taxon>
        <taxon>Streptosporangiaceae</taxon>
        <taxon>Nonomuraea</taxon>
    </lineage>
</organism>
<keyword evidence="2 7" id="KW-0808">Transferase</keyword>
<comment type="caution">
    <text evidence="7">The sequence shown here is derived from an EMBL/GenBank/DDBJ whole genome shotgun (WGS) entry which is preliminary data.</text>
</comment>
<feature type="domain" description="O-methyltransferase dimerisation" evidence="6">
    <location>
        <begin position="26"/>
        <end position="95"/>
    </location>
</feature>
<evidence type="ECO:0000256" key="2">
    <source>
        <dbReference type="ARBA" id="ARBA00022679"/>
    </source>
</evidence>
<evidence type="ECO:0000256" key="4">
    <source>
        <dbReference type="PIRSR" id="PIRSR005739-1"/>
    </source>
</evidence>
<dbReference type="CDD" id="cd02440">
    <property type="entry name" value="AdoMet_MTases"/>
    <property type="match status" value="1"/>
</dbReference>
<evidence type="ECO:0000313" key="7">
    <source>
        <dbReference type="EMBL" id="TDD14076.1"/>
    </source>
</evidence>
<reference evidence="7 8" key="1">
    <citation type="submission" date="2019-03" db="EMBL/GenBank/DDBJ databases">
        <title>Draft genome sequences of novel Actinobacteria.</title>
        <authorList>
            <person name="Sahin N."/>
            <person name="Ay H."/>
            <person name="Saygin H."/>
        </authorList>
    </citation>
    <scope>NUCLEOTIDE SEQUENCE [LARGE SCALE GENOMIC DNA]</scope>
    <source>
        <strain evidence="7 8">KC712</strain>
    </source>
</reference>
<keyword evidence="3" id="KW-0949">S-adenosyl-L-methionine</keyword>
<dbReference type="PANTHER" id="PTHR43712:SF2">
    <property type="entry name" value="O-METHYLTRANSFERASE CICE"/>
    <property type="match status" value="1"/>
</dbReference>
<dbReference type="RefSeq" id="WP_132515971.1">
    <property type="nucleotide sequence ID" value="NZ_SMKP01000157.1"/>
</dbReference>
<name>A0A4V2YD51_9ACTN</name>
<dbReference type="GO" id="GO:0008171">
    <property type="term" value="F:O-methyltransferase activity"/>
    <property type="evidence" value="ECO:0007669"/>
    <property type="project" value="InterPro"/>
</dbReference>
<evidence type="ECO:0000259" key="5">
    <source>
        <dbReference type="Pfam" id="PF00891"/>
    </source>
</evidence>
<dbReference type="InterPro" id="IPR036390">
    <property type="entry name" value="WH_DNA-bd_sf"/>
</dbReference>
<dbReference type="InterPro" id="IPR036388">
    <property type="entry name" value="WH-like_DNA-bd_sf"/>
</dbReference>
<dbReference type="PROSITE" id="PS51683">
    <property type="entry name" value="SAM_OMT_II"/>
    <property type="match status" value="1"/>
</dbReference>
<dbReference type="InterPro" id="IPR001077">
    <property type="entry name" value="COMT_C"/>
</dbReference>
<dbReference type="PANTHER" id="PTHR43712">
    <property type="entry name" value="PUTATIVE (AFU_ORTHOLOGUE AFUA_4G14580)-RELATED"/>
    <property type="match status" value="1"/>
</dbReference>
<dbReference type="Pfam" id="PF08100">
    <property type="entry name" value="Dimerisation"/>
    <property type="match status" value="1"/>
</dbReference>
<dbReference type="Gene3D" id="1.10.10.10">
    <property type="entry name" value="Winged helix-like DNA-binding domain superfamily/Winged helix DNA-binding domain"/>
    <property type="match status" value="1"/>
</dbReference>
<dbReference type="SUPFAM" id="SSF53335">
    <property type="entry name" value="S-adenosyl-L-methionine-dependent methyltransferases"/>
    <property type="match status" value="1"/>
</dbReference>
<dbReference type="Proteomes" id="UP000294543">
    <property type="component" value="Unassembled WGS sequence"/>
</dbReference>
<evidence type="ECO:0000256" key="1">
    <source>
        <dbReference type="ARBA" id="ARBA00022603"/>
    </source>
</evidence>
<dbReference type="InterPro" id="IPR029063">
    <property type="entry name" value="SAM-dependent_MTases_sf"/>
</dbReference>
<keyword evidence="8" id="KW-1185">Reference proteome</keyword>
<dbReference type="SUPFAM" id="SSF46785">
    <property type="entry name" value="Winged helix' DNA-binding domain"/>
    <property type="match status" value="1"/>
</dbReference>
<accession>A0A4V2YD51</accession>
<feature type="active site" description="Proton acceptor" evidence="4">
    <location>
        <position position="259"/>
    </location>
</feature>
<dbReference type="GO" id="GO:0032259">
    <property type="term" value="P:methylation"/>
    <property type="evidence" value="ECO:0007669"/>
    <property type="project" value="UniProtKB-KW"/>
</dbReference>
<sequence length="349" mass="37659">MTLFEHPFFPVGSAEPPVDDTGRMIQMMTGYWVTQVVRTAAELRIADHLHDGAATAAEVAEAESLDPDATFRFLRACASLGLAAPADGGRFESTSLLATLRTGTPDSLRDLALWGGAESHWLPWGRLADAVRTGRPRAEDALGAPFFDWLSTQPREATVFTNSMTAMTRNLAHQLADVIDIKDAEVAVDVGGAGGNLVQTLMRRHPGLNGQVLDLPHVGAEAEASAEHLGVADRFTFVGGDFFEKVPCGDLHLLKFVLHDWDDASCVRILRNCRESLNPGGRVLVMELIVDEVGAPGLAPLMDLNMLTLLTGRERSLDQFKAVFEEAGLRLERVTPSASLVPVLEAVSA</sequence>
<evidence type="ECO:0000259" key="6">
    <source>
        <dbReference type="Pfam" id="PF08100"/>
    </source>
</evidence>
<evidence type="ECO:0000313" key="8">
    <source>
        <dbReference type="Proteomes" id="UP000294543"/>
    </source>
</evidence>
<dbReference type="GO" id="GO:0046983">
    <property type="term" value="F:protein dimerization activity"/>
    <property type="evidence" value="ECO:0007669"/>
    <property type="project" value="InterPro"/>
</dbReference>
<dbReference type="Gene3D" id="1.10.287.1350">
    <property type="match status" value="1"/>
</dbReference>
<dbReference type="Pfam" id="PF00891">
    <property type="entry name" value="Methyltransf_2"/>
    <property type="match status" value="1"/>
</dbReference>